<dbReference type="Gene3D" id="3.50.50.60">
    <property type="entry name" value="FAD/NAD(P)-binding domain"/>
    <property type="match status" value="1"/>
</dbReference>
<proteinExistence type="predicted"/>
<name>A0A381UCJ8_9ZZZZ</name>
<dbReference type="GO" id="GO:0005737">
    <property type="term" value="C:cytoplasm"/>
    <property type="evidence" value="ECO:0007669"/>
    <property type="project" value="TreeGrafter"/>
</dbReference>
<dbReference type="EMBL" id="UINC01006172">
    <property type="protein sequence ID" value="SVA25926.1"/>
    <property type="molecule type" value="Genomic_DNA"/>
</dbReference>
<protein>
    <recommendedName>
        <fullName evidence="2">FAD dependent oxidoreductase domain-containing protein</fullName>
    </recommendedName>
</protein>
<dbReference type="PANTHER" id="PTHR13847">
    <property type="entry name" value="SARCOSINE DEHYDROGENASE-RELATED"/>
    <property type="match status" value="1"/>
</dbReference>
<dbReference type="Pfam" id="PF01266">
    <property type="entry name" value="DAO"/>
    <property type="match status" value="1"/>
</dbReference>
<reference evidence="3" key="1">
    <citation type="submission" date="2018-05" db="EMBL/GenBank/DDBJ databases">
        <authorList>
            <person name="Lanie J.A."/>
            <person name="Ng W.-L."/>
            <person name="Kazmierczak K.M."/>
            <person name="Andrzejewski T.M."/>
            <person name="Davidsen T.M."/>
            <person name="Wayne K.J."/>
            <person name="Tettelin H."/>
            <person name="Glass J.I."/>
            <person name="Rusch D."/>
            <person name="Podicherti R."/>
            <person name="Tsui H.-C.T."/>
            <person name="Winkler M.E."/>
        </authorList>
    </citation>
    <scope>NUCLEOTIDE SEQUENCE</scope>
</reference>
<dbReference type="PANTHER" id="PTHR13847:SF289">
    <property type="entry name" value="GLYCINE OXIDASE"/>
    <property type="match status" value="1"/>
</dbReference>
<dbReference type="AlphaFoldDB" id="A0A381UCJ8"/>
<organism evidence="3">
    <name type="scientific">marine metagenome</name>
    <dbReference type="NCBI Taxonomy" id="408172"/>
    <lineage>
        <taxon>unclassified sequences</taxon>
        <taxon>metagenomes</taxon>
        <taxon>ecological metagenomes</taxon>
    </lineage>
</organism>
<sequence length="372" mass="40027">MQSNVCVVGGGIVGLSSAYFLAKTGHSVTVIERDSIGSHASGFAYGSLSPLGEAGQAEDILPELEIARMGMDIHTQFSRELFESTGIKTDHRFRPALDLTFTASEATKAKKQVEWRTDEKGYRVEWLSSEEALQVNPHISKEILGAVYTEGVADVEPYKLLLALTQACELLGVDIVHGDVSGVIRKGTTITITTQSGLRTCDNLVLAMGPWMGKTAEWLGIEVPITPLKGQIVRLNAPNVTVNCSVGWQGNYACTKPDGLLWAGTTEENVGFNDIPTINGRDQILEALNKMIPNLDDATLVQHTACLRPLPVDGKIIIGSVPNDQNIFLATGTGRKGILLGPAMGKIISQLISDQQPEVEITSFSPARFASL</sequence>
<dbReference type="GO" id="GO:0016491">
    <property type="term" value="F:oxidoreductase activity"/>
    <property type="evidence" value="ECO:0007669"/>
    <property type="project" value="UniProtKB-KW"/>
</dbReference>
<accession>A0A381UCJ8</accession>
<dbReference type="SUPFAM" id="SSF54373">
    <property type="entry name" value="FAD-linked reductases, C-terminal domain"/>
    <property type="match status" value="1"/>
</dbReference>
<gene>
    <name evidence="3" type="ORF">METZ01_LOCUS78780</name>
</gene>
<dbReference type="InterPro" id="IPR036188">
    <property type="entry name" value="FAD/NAD-bd_sf"/>
</dbReference>
<feature type="domain" description="FAD dependent oxidoreductase" evidence="2">
    <location>
        <begin position="5"/>
        <end position="351"/>
    </location>
</feature>
<evidence type="ECO:0000313" key="3">
    <source>
        <dbReference type="EMBL" id="SVA25926.1"/>
    </source>
</evidence>
<keyword evidence="1" id="KW-0560">Oxidoreductase</keyword>
<dbReference type="Gene3D" id="3.30.9.10">
    <property type="entry name" value="D-Amino Acid Oxidase, subunit A, domain 2"/>
    <property type="match status" value="1"/>
</dbReference>
<evidence type="ECO:0000259" key="2">
    <source>
        <dbReference type="Pfam" id="PF01266"/>
    </source>
</evidence>
<dbReference type="InterPro" id="IPR006076">
    <property type="entry name" value="FAD-dep_OxRdtase"/>
</dbReference>
<evidence type="ECO:0000256" key="1">
    <source>
        <dbReference type="ARBA" id="ARBA00023002"/>
    </source>
</evidence>
<dbReference type="SUPFAM" id="SSF51905">
    <property type="entry name" value="FAD/NAD(P)-binding domain"/>
    <property type="match status" value="1"/>
</dbReference>